<keyword evidence="2" id="KW-1185">Reference proteome</keyword>
<gene>
    <name evidence="1" type="ORF">HUJ06_028308</name>
</gene>
<reference evidence="1 2" key="1">
    <citation type="journal article" date="2020" name="Mol. Biol. Evol.">
        <title>Distinct Expression and Methylation Patterns for Genes with Different Fates following a Single Whole-Genome Duplication in Flowering Plants.</title>
        <authorList>
            <person name="Shi T."/>
            <person name="Rahmani R.S."/>
            <person name="Gugger P.F."/>
            <person name="Wang M."/>
            <person name="Li H."/>
            <person name="Zhang Y."/>
            <person name="Li Z."/>
            <person name="Wang Q."/>
            <person name="Van de Peer Y."/>
            <person name="Marchal K."/>
            <person name="Chen J."/>
        </authorList>
    </citation>
    <scope>NUCLEOTIDE SEQUENCE [LARGE SCALE GENOMIC DNA]</scope>
    <source>
        <tissue evidence="1">Leaf</tissue>
    </source>
</reference>
<name>A0A822Y2J8_NELNU</name>
<evidence type="ECO:0000313" key="1">
    <source>
        <dbReference type="EMBL" id="DAD26840.1"/>
    </source>
</evidence>
<dbReference type="AlphaFoldDB" id="A0A822Y2J8"/>
<proteinExistence type="predicted"/>
<accession>A0A822Y2J8</accession>
<evidence type="ECO:0000313" key="2">
    <source>
        <dbReference type="Proteomes" id="UP000607653"/>
    </source>
</evidence>
<protein>
    <submittedName>
        <fullName evidence="1">Uncharacterized protein</fullName>
    </submittedName>
</protein>
<comment type="caution">
    <text evidence="1">The sequence shown here is derived from an EMBL/GenBank/DDBJ whole genome shotgun (WGS) entry which is preliminary data.</text>
</comment>
<organism evidence="1 2">
    <name type="scientific">Nelumbo nucifera</name>
    <name type="common">Sacred lotus</name>
    <dbReference type="NCBI Taxonomy" id="4432"/>
    <lineage>
        <taxon>Eukaryota</taxon>
        <taxon>Viridiplantae</taxon>
        <taxon>Streptophyta</taxon>
        <taxon>Embryophyta</taxon>
        <taxon>Tracheophyta</taxon>
        <taxon>Spermatophyta</taxon>
        <taxon>Magnoliopsida</taxon>
        <taxon>Proteales</taxon>
        <taxon>Nelumbonaceae</taxon>
        <taxon>Nelumbo</taxon>
    </lineage>
</organism>
<dbReference type="Proteomes" id="UP000607653">
    <property type="component" value="Unassembled WGS sequence"/>
</dbReference>
<dbReference type="EMBL" id="DUZY01000002">
    <property type="protein sequence ID" value="DAD26840.1"/>
    <property type="molecule type" value="Genomic_DNA"/>
</dbReference>
<sequence length="25" mass="2772">MVRVYCMFRSPESVFSECGGLGPGY</sequence>